<dbReference type="EMBL" id="DS113492">
    <property type="protein sequence ID" value="EAY03852.1"/>
    <property type="molecule type" value="Genomic_DNA"/>
</dbReference>
<protein>
    <submittedName>
        <fullName evidence="2">Uncharacterized protein</fullName>
    </submittedName>
</protein>
<evidence type="ECO:0000313" key="2">
    <source>
        <dbReference type="EMBL" id="EAY03852.1"/>
    </source>
</evidence>
<dbReference type="InParanoid" id="A2EU35"/>
<keyword evidence="3" id="KW-1185">Reference proteome</keyword>
<dbReference type="Proteomes" id="UP000001542">
    <property type="component" value="Unassembled WGS sequence"/>
</dbReference>
<dbReference type="VEuPathDB" id="TrichDB:TVAG_063650"/>
<feature type="transmembrane region" description="Helical" evidence="1">
    <location>
        <begin position="149"/>
        <end position="174"/>
    </location>
</feature>
<name>A2EU35_TRIV3</name>
<dbReference type="KEGG" id="tva:4761700"/>
<dbReference type="VEuPathDB" id="TrichDB:TVAGG3_0954950"/>
<feature type="transmembrane region" description="Helical" evidence="1">
    <location>
        <begin position="256"/>
        <end position="276"/>
    </location>
</feature>
<organism evidence="2 3">
    <name type="scientific">Trichomonas vaginalis (strain ATCC PRA-98 / G3)</name>
    <dbReference type="NCBI Taxonomy" id="412133"/>
    <lineage>
        <taxon>Eukaryota</taxon>
        <taxon>Metamonada</taxon>
        <taxon>Parabasalia</taxon>
        <taxon>Trichomonadida</taxon>
        <taxon>Trichomonadidae</taxon>
        <taxon>Trichomonas</taxon>
    </lineage>
</organism>
<evidence type="ECO:0000256" key="1">
    <source>
        <dbReference type="SAM" id="Phobius"/>
    </source>
</evidence>
<reference evidence="2" key="2">
    <citation type="journal article" date="2007" name="Science">
        <title>Draft genome sequence of the sexually transmitted pathogen Trichomonas vaginalis.</title>
        <authorList>
            <person name="Carlton J.M."/>
            <person name="Hirt R.P."/>
            <person name="Silva J.C."/>
            <person name="Delcher A.L."/>
            <person name="Schatz M."/>
            <person name="Zhao Q."/>
            <person name="Wortman J.R."/>
            <person name="Bidwell S.L."/>
            <person name="Alsmark U.C.M."/>
            <person name="Besteiro S."/>
            <person name="Sicheritz-Ponten T."/>
            <person name="Noel C.J."/>
            <person name="Dacks J.B."/>
            <person name="Foster P.G."/>
            <person name="Simillion C."/>
            <person name="Van de Peer Y."/>
            <person name="Miranda-Saavedra D."/>
            <person name="Barton G.J."/>
            <person name="Westrop G.D."/>
            <person name="Mueller S."/>
            <person name="Dessi D."/>
            <person name="Fiori P.L."/>
            <person name="Ren Q."/>
            <person name="Paulsen I."/>
            <person name="Zhang H."/>
            <person name="Bastida-Corcuera F.D."/>
            <person name="Simoes-Barbosa A."/>
            <person name="Brown M.T."/>
            <person name="Hayes R.D."/>
            <person name="Mukherjee M."/>
            <person name="Okumura C.Y."/>
            <person name="Schneider R."/>
            <person name="Smith A.J."/>
            <person name="Vanacova S."/>
            <person name="Villalvazo M."/>
            <person name="Haas B.J."/>
            <person name="Pertea M."/>
            <person name="Feldblyum T.V."/>
            <person name="Utterback T.R."/>
            <person name="Shu C.L."/>
            <person name="Osoegawa K."/>
            <person name="de Jong P.J."/>
            <person name="Hrdy I."/>
            <person name="Horvathova L."/>
            <person name="Zubacova Z."/>
            <person name="Dolezal P."/>
            <person name="Malik S.B."/>
            <person name="Logsdon J.M. Jr."/>
            <person name="Henze K."/>
            <person name="Gupta A."/>
            <person name="Wang C.C."/>
            <person name="Dunne R.L."/>
            <person name="Upcroft J.A."/>
            <person name="Upcroft P."/>
            <person name="White O."/>
            <person name="Salzberg S.L."/>
            <person name="Tang P."/>
            <person name="Chiu C.-H."/>
            <person name="Lee Y.-S."/>
            <person name="Embley T.M."/>
            <person name="Coombs G.H."/>
            <person name="Mottram J.C."/>
            <person name="Tachezy J."/>
            <person name="Fraser-Liggett C.M."/>
            <person name="Johnson P.J."/>
        </authorList>
    </citation>
    <scope>NUCLEOTIDE SEQUENCE [LARGE SCALE GENOMIC DNA]</scope>
    <source>
        <strain evidence="2">G3</strain>
    </source>
</reference>
<proteinExistence type="predicted"/>
<reference evidence="2" key="1">
    <citation type="submission" date="2006-10" db="EMBL/GenBank/DDBJ databases">
        <authorList>
            <person name="Amadeo P."/>
            <person name="Zhao Q."/>
            <person name="Wortman J."/>
            <person name="Fraser-Liggett C."/>
            <person name="Carlton J."/>
        </authorList>
    </citation>
    <scope>NUCLEOTIDE SEQUENCE</scope>
    <source>
        <strain evidence="2">G3</strain>
    </source>
</reference>
<feature type="transmembrane region" description="Helical" evidence="1">
    <location>
        <begin position="186"/>
        <end position="214"/>
    </location>
</feature>
<dbReference type="AlphaFoldDB" id="A2EU35"/>
<keyword evidence="1" id="KW-0812">Transmembrane</keyword>
<sequence>MTESPPSCCNFHYETDPKDFKITEEELDVVFTDRDPDEFLLEIKNETFTFTRTRNKSNINKYTYTCSLGSDAHAALLQRLFEQGIATVNYKNAEFFHDASLILCIPRLEDLSSSYMENGFRETPCISILWNILKWFAAFLKQVSIFTKIVLVLWDLIGVGIILAFFFNTILMFATMGLYALANSPILFVFVLLPIVLYSLFFVNIMTIAVHEWFKFAVYNRKSPLSSLQILGTKIIKVTKWGNFIKHKYIHLGRKYDIFLGFLFVVFIIVLIVSMFTESFVLGVELLIYIFAVILPPVKYFIVIILYSIHAYCSCFKSCRLRFLEINDYNDPFLNALYTRQHLYQAVLYYFRNKKFHAKLTITTTKLTTMIKKKNYLK</sequence>
<keyword evidence="1" id="KW-1133">Transmembrane helix</keyword>
<dbReference type="RefSeq" id="XP_001316075.1">
    <property type="nucleotide sequence ID" value="XM_001316040.1"/>
</dbReference>
<feature type="transmembrane region" description="Helical" evidence="1">
    <location>
        <begin position="288"/>
        <end position="313"/>
    </location>
</feature>
<gene>
    <name evidence="2" type="ORF">TVAG_063650</name>
</gene>
<evidence type="ECO:0000313" key="3">
    <source>
        <dbReference type="Proteomes" id="UP000001542"/>
    </source>
</evidence>
<accession>A2EU35</accession>
<keyword evidence="1" id="KW-0472">Membrane</keyword>